<proteinExistence type="predicted"/>
<feature type="domain" description="HTH merR-type" evidence="3">
    <location>
        <begin position="9"/>
        <end position="78"/>
    </location>
</feature>
<keyword evidence="1" id="KW-0805">Transcription regulation</keyword>
<keyword evidence="5" id="KW-1185">Reference proteome</keyword>
<protein>
    <recommendedName>
        <fullName evidence="3">HTH merR-type domain-containing protein</fullName>
    </recommendedName>
</protein>
<reference evidence="4 5" key="1">
    <citation type="submission" date="2021-06" db="EMBL/GenBank/DDBJ databases">
        <authorList>
            <person name="Criscuolo A."/>
        </authorList>
    </citation>
    <scope>NUCLEOTIDE SEQUENCE [LARGE SCALE GENOMIC DNA]</scope>
    <source>
        <strain evidence="5">CIP 111802</strain>
    </source>
</reference>
<dbReference type="CDD" id="cd00592">
    <property type="entry name" value="HTH_MerR-like"/>
    <property type="match status" value="1"/>
</dbReference>
<dbReference type="Proteomes" id="UP000730618">
    <property type="component" value="Unassembled WGS sequence"/>
</dbReference>
<dbReference type="Pfam" id="PF13411">
    <property type="entry name" value="MerR_1"/>
    <property type="match status" value="1"/>
</dbReference>
<evidence type="ECO:0000259" key="3">
    <source>
        <dbReference type="PROSITE" id="PS50937"/>
    </source>
</evidence>
<evidence type="ECO:0000313" key="4">
    <source>
        <dbReference type="EMBL" id="CAG7616494.1"/>
    </source>
</evidence>
<dbReference type="PANTHER" id="PTHR30204">
    <property type="entry name" value="REDOX-CYCLING DRUG-SENSING TRANSCRIPTIONAL ACTIVATOR SOXR"/>
    <property type="match status" value="1"/>
</dbReference>
<dbReference type="InterPro" id="IPR000551">
    <property type="entry name" value="MerR-type_HTH_dom"/>
</dbReference>
<organism evidence="4 5">
    <name type="scientific">Paenibacillus allorhizosphaerae</name>
    <dbReference type="NCBI Taxonomy" id="2849866"/>
    <lineage>
        <taxon>Bacteria</taxon>
        <taxon>Bacillati</taxon>
        <taxon>Bacillota</taxon>
        <taxon>Bacilli</taxon>
        <taxon>Bacillales</taxon>
        <taxon>Paenibacillaceae</taxon>
        <taxon>Paenibacillus</taxon>
    </lineage>
</organism>
<dbReference type="PROSITE" id="PS50937">
    <property type="entry name" value="HTH_MERR_2"/>
    <property type="match status" value="1"/>
</dbReference>
<keyword evidence="2" id="KW-0804">Transcription</keyword>
<evidence type="ECO:0000256" key="2">
    <source>
        <dbReference type="ARBA" id="ARBA00023163"/>
    </source>
</evidence>
<comment type="caution">
    <text evidence="4">The sequence shown here is derived from an EMBL/GenBank/DDBJ whole genome shotgun (WGS) entry which is preliminary data.</text>
</comment>
<gene>
    <name evidence="4" type="ORF">PAECIP111802_00294</name>
</gene>
<name>A0ABM8VAH1_9BACL</name>
<dbReference type="InterPro" id="IPR047057">
    <property type="entry name" value="MerR_fam"/>
</dbReference>
<sequence>MKGSAYAKKMTIQVFADRTGLPSSTLRYYEKERLLLADVRSPNGYRLYREDQIPTAVKIHSLRQAGIQLAEIREFLHADTAQQWVWMNKWRSDIDAKLSLLHAAKQFLYGVGPRDEHVRLVKWDAPVQMVWFRHQVQRQLNPFAQVMEQRAAQMRNIGLHVQEAFVKQEQVTGDNMIGKVGFRLRGKVSFPDEEFKSAEIETIEPTLFVVLDCLSNDPYACFSTMLVLQSFGYKQVGPNMERYQLHDKSHYEWMIPVVHGSAVPPKESGRRSDDGNGCR</sequence>
<accession>A0ABM8VAH1</accession>
<dbReference type="PANTHER" id="PTHR30204:SF69">
    <property type="entry name" value="MERR-FAMILY TRANSCRIPTIONAL REGULATOR"/>
    <property type="match status" value="1"/>
</dbReference>
<evidence type="ECO:0000256" key="1">
    <source>
        <dbReference type="ARBA" id="ARBA00023015"/>
    </source>
</evidence>
<dbReference type="SMART" id="SM00422">
    <property type="entry name" value="HTH_MERR"/>
    <property type="match status" value="1"/>
</dbReference>
<evidence type="ECO:0000313" key="5">
    <source>
        <dbReference type="Proteomes" id="UP000730618"/>
    </source>
</evidence>
<dbReference type="EMBL" id="CAJVCE010000001">
    <property type="protein sequence ID" value="CAG7616494.1"/>
    <property type="molecule type" value="Genomic_DNA"/>
</dbReference>